<dbReference type="EMBL" id="JAHBCL010000032">
    <property type="protein sequence ID" value="MBS7528136.1"/>
    <property type="molecule type" value="Genomic_DNA"/>
</dbReference>
<accession>A0ABS5PU93</accession>
<dbReference type="Gene3D" id="3.40.50.720">
    <property type="entry name" value="NAD(P)-binding Rossmann-like Domain"/>
    <property type="match status" value="1"/>
</dbReference>
<dbReference type="InterPro" id="IPR046825">
    <property type="entry name" value="PDH_C"/>
</dbReference>
<dbReference type="Pfam" id="PF20463">
    <property type="entry name" value="PDH_C"/>
    <property type="match status" value="1"/>
</dbReference>
<dbReference type="PANTHER" id="PTHR21363:SF0">
    <property type="entry name" value="PREPHENATE DEHYDROGENASE [NADP(+)]"/>
    <property type="match status" value="1"/>
</dbReference>
<sequence length="273" mass="29933">MGVSISVIGLGLIGGSIAKAVKANTPHRVIGFDIDAHTLNFARDEGILDEVSDDAEHVLSQGDIVFICLYPKETITFIREHYRAFKDGAIITDCAGLKMEMTAFFNKMVKNDKDLEFIGGHPMAGSEKKGYENASSTLLEGAPFILTPHEGNTDKAVEKLTSLLVAMQFGEVTQMTAQVHDELVAYTSHLPHIIANALLVRKPSTVTKSLEGGSFRDVTRVGKMNTLLWQELIMSNQENVLKYLDDFNGQINAVKEAIQSHNTESLVALFEGH</sequence>
<name>A0ABS5PU93_9FIRM</name>
<evidence type="ECO:0000313" key="6">
    <source>
        <dbReference type="Proteomes" id="UP000746471"/>
    </source>
</evidence>
<dbReference type="SUPFAM" id="SSF51735">
    <property type="entry name" value="NAD(P)-binding Rossmann-fold domains"/>
    <property type="match status" value="1"/>
</dbReference>
<dbReference type="Pfam" id="PF02153">
    <property type="entry name" value="PDH_N"/>
    <property type="match status" value="1"/>
</dbReference>
<proteinExistence type="inferred from homology"/>
<keyword evidence="2" id="KW-0560">Oxidoreductase</keyword>
<evidence type="ECO:0000256" key="1">
    <source>
        <dbReference type="ARBA" id="ARBA00007964"/>
    </source>
</evidence>
<dbReference type="InterPro" id="IPR050812">
    <property type="entry name" value="Preph/Arog_dehydrog"/>
</dbReference>
<organism evidence="5 6">
    <name type="scientific">Fusibacter paucivorans</name>
    <dbReference type="NCBI Taxonomy" id="76009"/>
    <lineage>
        <taxon>Bacteria</taxon>
        <taxon>Bacillati</taxon>
        <taxon>Bacillota</taxon>
        <taxon>Clostridia</taxon>
        <taxon>Eubacteriales</taxon>
        <taxon>Eubacteriales Family XII. Incertae Sedis</taxon>
        <taxon>Fusibacter</taxon>
    </lineage>
</organism>
<dbReference type="Proteomes" id="UP000746471">
    <property type="component" value="Unassembled WGS sequence"/>
</dbReference>
<dbReference type="InterPro" id="IPR003099">
    <property type="entry name" value="Prephen_DH"/>
</dbReference>
<dbReference type="Gene3D" id="1.10.3660.10">
    <property type="entry name" value="6-phosphogluconate dehydrogenase C-terminal like domain"/>
    <property type="match status" value="1"/>
</dbReference>
<feature type="domain" description="Prephenate/arogenate dehydrogenase" evidence="4">
    <location>
        <begin position="3"/>
        <end position="273"/>
    </location>
</feature>
<evidence type="ECO:0000256" key="3">
    <source>
        <dbReference type="ARBA" id="ARBA00029440"/>
    </source>
</evidence>
<dbReference type="SUPFAM" id="SSF48179">
    <property type="entry name" value="6-phosphogluconate dehydrogenase C-terminal domain-like"/>
    <property type="match status" value="1"/>
</dbReference>
<dbReference type="PANTHER" id="PTHR21363">
    <property type="entry name" value="PREPHENATE DEHYDROGENASE"/>
    <property type="match status" value="1"/>
</dbReference>
<dbReference type="PROSITE" id="PS51176">
    <property type="entry name" value="PDH_ADH"/>
    <property type="match status" value="1"/>
</dbReference>
<keyword evidence="6" id="KW-1185">Reference proteome</keyword>
<comment type="similarity">
    <text evidence="1">Belongs to the prephenate/arogenate dehydrogenase family.</text>
</comment>
<evidence type="ECO:0000313" key="5">
    <source>
        <dbReference type="EMBL" id="MBS7528136.1"/>
    </source>
</evidence>
<comment type="caution">
    <text evidence="5">The sequence shown here is derived from an EMBL/GenBank/DDBJ whole genome shotgun (WGS) entry which is preliminary data.</text>
</comment>
<protein>
    <submittedName>
        <fullName evidence="5">Prephenate dehydrogenase/arogenate dehydrogenase family protein</fullName>
    </submittedName>
</protein>
<gene>
    <name evidence="5" type="ORF">KHM83_15725</name>
</gene>
<evidence type="ECO:0000256" key="2">
    <source>
        <dbReference type="ARBA" id="ARBA00023002"/>
    </source>
</evidence>
<dbReference type="InterPro" id="IPR036291">
    <property type="entry name" value="NAD(P)-bd_dom_sf"/>
</dbReference>
<dbReference type="InterPro" id="IPR046826">
    <property type="entry name" value="PDH_N"/>
</dbReference>
<reference evidence="5 6" key="1">
    <citation type="submission" date="2021-05" db="EMBL/GenBank/DDBJ databases">
        <title>Fusibacter ferrireducens sp. nov., an anaerobic, sulfur- and Fe-reducing bacterium isolated from the mangrove sediment.</title>
        <authorList>
            <person name="Qiu D."/>
        </authorList>
    </citation>
    <scope>NUCLEOTIDE SEQUENCE [LARGE SCALE GENOMIC DNA]</scope>
    <source>
        <strain evidence="5 6">DSM 12116</strain>
    </source>
</reference>
<dbReference type="InterPro" id="IPR008927">
    <property type="entry name" value="6-PGluconate_DH-like_C_sf"/>
</dbReference>
<comment type="pathway">
    <text evidence="3">Amino-acid biosynthesis.</text>
</comment>
<evidence type="ECO:0000259" key="4">
    <source>
        <dbReference type="PROSITE" id="PS51176"/>
    </source>
</evidence>